<dbReference type="FunFam" id="2.40.240.130:FF:000003">
    <property type="entry name" value="Dixin isoform 1"/>
    <property type="match status" value="1"/>
</dbReference>
<evidence type="ECO:0000256" key="10">
    <source>
        <dbReference type="ARBA" id="ARBA00060765"/>
    </source>
</evidence>
<keyword evidence="5 11" id="KW-0879">Wnt signaling pathway</keyword>
<keyword evidence="7" id="KW-0965">Cell junction</keyword>
<dbReference type="InterPro" id="IPR036872">
    <property type="entry name" value="CH_dom_sf"/>
</dbReference>
<dbReference type="Gene3D" id="1.10.418.10">
    <property type="entry name" value="Calponin-like domain"/>
    <property type="match status" value="1"/>
</dbReference>
<dbReference type="InterPro" id="IPR015506">
    <property type="entry name" value="Dsh/Dvl-rel"/>
</dbReference>
<dbReference type="SUPFAM" id="SSF47576">
    <property type="entry name" value="Calponin-homology domain, CH-domain"/>
    <property type="match status" value="1"/>
</dbReference>
<organism evidence="16">
    <name type="scientific">Phallusia mammillata</name>
    <dbReference type="NCBI Taxonomy" id="59560"/>
    <lineage>
        <taxon>Eukaryota</taxon>
        <taxon>Metazoa</taxon>
        <taxon>Chordata</taxon>
        <taxon>Tunicata</taxon>
        <taxon>Ascidiacea</taxon>
        <taxon>Phlebobranchia</taxon>
        <taxon>Ascidiidae</taxon>
        <taxon>Phallusia</taxon>
    </lineage>
</organism>
<evidence type="ECO:0000256" key="3">
    <source>
        <dbReference type="ARBA" id="ARBA00022473"/>
    </source>
</evidence>
<dbReference type="InterPro" id="IPR038207">
    <property type="entry name" value="DIX_dom_sf"/>
</dbReference>
<feature type="domain" description="DIX" evidence="15">
    <location>
        <begin position="367"/>
        <end position="449"/>
    </location>
</feature>
<evidence type="ECO:0000256" key="12">
    <source>
        <dbReference type="SAM" id="Coils"/>
    </source>
</evidence>
<gene>
    <name evidence="16" type="primary">Dix1</name>
</gene>
<dbReference type="EMBL" id="LR784530">
    <property type="protein sequence ID" value="CAB3238103.1"/>
    <property type="molecule type" value="mRNA"/>
</dbReference>
<proteinExistence type="evidence at transcript level"/>
<feature type="compositionally biased region" description="Low complexity" evidence="13">
    <location>
        <begin position="348"/>
        <end position="357"/>
    </location>
</feature>
<dbReference type="PROSITE" id="PS50021">
    <property type="entry name" value="CH"/>
    <property type="match status" value="1"/>
</dbReference>
<dbReference type="PROSITE" id="PS00019">
    <property type="entry name" value="ACTININ_1"/>
    <property type="match status" value="1"/>
</dbReference>
<evidence type="ECO:0000256" key="6">
    <source>
        <dbReference type="ARBA" id="ARBA00022737"/>
    </source>
</evidence>
<dbReference type="GO" id="GO:0005829">
    <property type="term" value="C:cytosol"/>
    <property type="evidence" value="ECO:0007669"/>
    <property type="project" value="TreeGrafter"/>
</dbReference>
<evidence type="ECO:0000259" key="14">
    <source>
        <dbReference type="PROSITE" id="PS50021"/>
    </source>
</evidence>
<sequence length="451" mass="51778">MELQEQIKAYQAWVNSQLKKKSQQITDFGKDLRDGTALITIVEIISGQCLEKLNPRNEEEKKQNVAKVIDFMKSSGIKLPHVTTEEIVGGNVKSMMQLILALAAHFKPASIDGKKGETPTRQGFVSYREKKVASLQLEEKHKEMERSFEKDLSEIESLAIELQKILLLDSEGNLLSGANIEEDLVITRAELNLALEEKLKQEKELTGIQQKYKELSTSNSALLSRLKQQDEDLMLLRQQLLHSNLARDKLKSEKAELSVELDDMKDEMERYQSKYYEKELKCQQLDNQLVLEKTEHIRAMTRKKEEIKELQKQMNCHSPDAVFHDLRIPQSPVLRRSPALSRGSPTLSRKSPVSRNNPPRRRKLSENAQTRILYFTDRDMTPAMATISKRVGDITLGEFKSAIKKQGNYRYIFKALDPELGTVKEEVFRDDDVIPGWEGKIVAWVEEELNV</sequence>
<evidence type="ECO:0000256" key="5">
    <source>
        <dbReference type="ARBA" id="ARBA00022687"/>
    </source>
</evidence>
<comment type="subcellular location">
    <subcellularLocation>
        <location evidence="1">Cell junction</location>
        <location evidence="1">Focal adhesion</location>
    </subcellularLocation>
    <subcellularLocation>
        <location evidence="2">Cytoplasm</location>
    </subcellularLocation>
</comment>
<keyword evidence="8 12" id="KW-0175">Coiled coil</keyword>
<dbReference type="GO" id="GO:0005925">
    <property type="term" value="C:focal adhesion"/>
    <property type="evidence" value="ECO:0007669"/>
    <property type="project" value="UniProtKB-SubCell"/>
</dbReference>
<keyword evidence="6" id="KW-0677">Repeat</keyword>
<dbReference type="InterPro" id="IPR001589">
    <property type="entry name" value="Actinin_actin-bd_CS"/>
</dbReference>
<dbReference type="InterPro" id="IPR029071">
    <property type="entry name" value="Ubiquitin-like_domsf"/>
</dbReference>
<evidence type="ECO:0000256" key="11">
    <source>
        <dbReference type="PROSITE-ProRule" id="PRU00069"/>
    </source>
</evidence>
<keyword evidence="4" id="KW-0963">Cytoplasm</keyword>
<name>A0A6F9DAF5_9ASCI</name>
<dbReference type="PANTHER" id="PTHR10878:SF22">
    <property type="entry name" value="DIXIN"/>
    <property type="match status" value="1"/>
</dbReference>
<dbReference type="GO" id="GO:0060070">
    <property type="term" value="P:canonical Wnt signaling pathway"/>
    <property type="evidence" value="ECO:0007669"/>
    <property type="project" value="TreeGrafter"/>
</dbReference>
<feature type="region of interest" description="Disordered" evidence="13">
    <location>
        <begin position="333"/>
        <end position="367"/>
    </location>
</feature>
<comment type="similarity">
    <text evidence="10">Belongs to the DIXDC1 family.</text>
</comment>
<dbReference type="Gene3D" id="2.40.240.130">
    <property type="match status" value="1"/>
</dbReference>
<evidence type="ECO:0000256" key="13">
    <source>
        <dbReference type="SAM" id="MobiDB-lite"/>
    </source>
</evidence>
<dbReference type="Pfam" id="PF00778">
    <property type="entry name" value="DIX"/>
    <property type="match status" value="1"/>
</dbReference>
<evidence type="ECO:0000256" key="8">
    <source>
        <dbReference type="ARBA" id="ARBA00023054"/>
    </source>
</evidence>
<dbReference type="InterPro" id="IPR001158">
    <property type="entry name" value="DIX"/>
</dbReference>
<dbReference type="SMART" id="SM00033">
    <property type="entry name" value="CH"/>
    <property type="match status" value="1"/>
</dbReference>
<dbReference type="SMART" id="SM00021">
    <property type="entry name" value="DAX"/>
    <property type="match status" value="1"/>
</dbReference>
<dbReference type="PROSITE" id="PS50841">
    <property type="entry name" value="DIX"/>
    <property type="match status" value="1"/>
</dbReference>
<dbReference type="AlphaFoldDB" id="A0A6F9DAF5"/>
<evidence type="ECO:0000256" key="4">
    <source>
        <dbReference type="ARBA" id="ARBA00022490"/>
    </source>
</evidence>
<evidence type="ECO:0000259" key="15">
    <source>
        <dbReference type="PROSITE" id="PS50841"/>
    </source>
</evidence>
<evidence type="ECO:0000256" key="2">
    <source>
        <dbReference type="ARBA" id="ARBA00004496"/>
    </source>
</evidence>
<dbReference type="PANTHER" id="PTHR10878">
    <property type="entry name" value="SEGMENT POLARITY PROTEIN DISHEVELLED"/>
    <property type="match status" value="1"/>
</dbReference>
<reference evidence="16" key="1">
    <citation type="submission" date="2020-04" db="EMBL/GenBank/DDBJ databases">
        <authorList>
            <person name="Neveu A P."/>
        </authorList>
    </citation>
    <scope>NUCLEOTIDE SEQUENCE</scope>
    <source>
        <tissue evidence="16">Whole embryo</tissue>
    </source>
</reference>
<protein>
    <submittedName>
        <fullName evidence="16">Dixin</fullName>
    </submittedName>
</protein>
<keyword evidence="9" id="KW-0009">Actin-binding</keyword>
<feature type="domain" description="Calponin-homology (CH)" evidence="14">
    <location>
        <begin position="4"/>
        <end position="107"/>
    </location>
</feature>
<evidence type="ECO:0000256" key="7">
    <source>
        <dbReference type="ARBA" id="ARBA00022949"/>
    </source>
</evidence>
<keyword evidence="3" id="KW-0217">Developmental protein</keyword>
<accession>A0A6F9DAF5</accession>
<evidence type="ECO:0000256" key="9">
    <source>
        <dbReference type="ARBA" id="ARBA00023203"/>
    </source>
</evidence>
<dbReference type="SUPFAM" id="SSF54236">
    <property type="entry name" value="Ubiquitin-like"/>
    <property type="match status" value="1"/>
</dbReference>
<dbReference type="InterPro" id="IPR001715">
    <property type="entry name" value="CH_dom"/>
</dbReference>
<dbReference type="GO" id="GO:0003779">
    <property type="term" value="F:actin binding"/>
    <property type="evidence" value="ECO:0007669"/>
    <property type="project" value="UniProtKB-KW"/>
</dbReference>
<feature type="coiled-coil region" evidence="12">
    <location>
        <begin position="247"/>
        <end position="313"/>
    </location>
</feature>
<dbReference type="Pfam" id="PF00307">
    <property type="entry name" value="CH"/>
    <property type="match status" value="1"/>
</dbReference>
<evidence type="ECO:0000256" key="1">
    <source>
        <dbReference type="ARBA" id="ARBA00004246"/>
    </source>
</evidence>
<evidence type="ECO:0000313" key="16">
    <source>
        <dbReference type="EMBL" id="CAB3238103.1"/>
    </source>
</evidence>